<name>A0ABP4JFB7_9MICO</name>
<sequence>MPGDPLSPLSFLATSMHAQKGVYALLLGSGVSTGAGMPTGWGVVTDLIQRVAASRGEGLLEDPAAWWRELEGEEPGYSAVLEKLSQAPGTRAELLARYFEPTAEERADGIKMPTVAHRAIAELVSDGYVQVVLTTNFDRLVEDAIREAGVQPQVIDTIEAIQGMRPLTRGAPTVVKLHGDYQQLNTRNTVEELSTYPEELARLLSRVFDEYGLVVAGWSAEWDHALVDLIKATSARRYPMYWDSRSSKGEAAKGLIEFRDGRSVPAADADALFSDLRGAIRSLEGMAQSPLTTAMTLATAKRYLTDPTKRVALVDLFDDLAGSAQLPPADVADVEGLDEYLLEVRAAATPLARTLYHCVRYADASIDALLAGAVRSAVVPAARGGQPTRDWELYPAVLATYAVGLASLKFGRDDTLLRVLNTRSGRPLSYSAQEEAALGGLMHPWVALGDLLDNRLQLPRFGGTRYKTPVEKLLQVDLQAVLKDDISDSDVVELMPHVEFRIQVANSASLSAGETMRGVHAGAAADFRLWHRSNDDDAHVPRMRLERAIASGDAPAWASLLEGSEVLAEVVEQLRKNRRY</sequence>
<keyword evidence="2" id="KW-1185">Reference proteome</keyword>
<dbReference type="RefSeq" id="WP_343918014.1">
    <property type="nucleotide sequence ID" value="NZ_BAAAKK010000002.1"/>
</dbReference>
<dbReference type="Gene3D" id="3.40.50.1220">
    <property type="entry name" value="TPP-binding domain"/>
    <property type="match status" value="1"/>
</dbReference>
<evidence type="ECO:0008006" key="3">
    <source>
        <dbReference type="Google" id="ProtNLM"/>
    </source>
</evidence>
<evidence type="ECO:0000313" key="1">
    <source>
        <dbReference type="EMBL" id="GAA1420489.1"/>
    </source>
</evidence>
<comment type="caution">
    <text evidence="1">The sequence shown here is derived from an EMBL/GenBank/DDBJ whole genome shotgun (WGS) entry which is preliminary data.</text>
</comment>
<accession>A0ABP4JFB7</accession>
<organism evidence="1 2">
    <name type="scientific">Agrococcus citreus</name>
    <dbReference type="NCBI Taxonomy" id="84643"/>
    <lineage>
        <taxon>Bacteria</taxon>
        <taxon>Bacillati</taxon>
        <taxon>Actinomycetota</taxon>
        <taxon>Actinomycetes</taxon>
        <taxon>Micrococcales</taxon>
        <taxon>Microbacteriaceae</taxon>
        <taxon>Agrococcus</taxon>
    </lineage>
</organism>
<dbReference type="Proteomes" id="UP001501266">
    <property type="component" value="Unassembled WGS sequence"/>
</dbReference>
<dbReference type="InterPro" id="IPR029035">
    <property type="entry name" value="DHS-like_NAD/FAD-binding_dom"/>
</dbReference>
<reference evidence="2" key="1">
    <citation type="journal article" date="2019" name="Int. J. Syst. Evol. Microbiol.">
        <title>The Global Catalogue of Microorganisms (GCM) 10K type strain sequencing project: providing services to taxonomists for standard genome sequencing and annotation.</title>
        <authorList>
            <consortium name="The Broad Institute Genomics Platform"/>
            <consortium name="The Broad Institute Genome Sequencing Center for Infectious Disease"/>
            <person name="Wu L."/>
            <person name="Ma J."/>
        </authorList>
    </citation>
    <scope>NUCLEOTIDE SEQUENCE [LARGE SCALE GENOMIC DNA]</scope>
    <source>
        <strain evidence="2">JCM 12398</strain>
    </source>
</reference>
<protein>
    <recommendedName>
        <fullName evidence="3">SIR2-like domain-containing protein</fullName>
    </recommendedName>
</protein>
<dbReference type="Pfam" id="PF13289">
    <property type="entry name" value="SIR2_2"/>
    <property type="match status" value="1"/>
</dbReference>
<dbReference type="EMBL" id="BAAAKK010000002">
    <property type="protein sequence ID" value="GAA1420489.1"/>
    <property type="molecule type" value="Genomic_DNA"/>
</dbReference>
<evidence type="ECO:0000313" key="2">
    <source>
        <dbReference type="Proteomes" id="UP001501266"/>
    </source>
</evidence>
<dbReference type="SUPFAM" id="SSF52467">
    <property type="entry name" value="DHS-like NAD/FAD-binding domain"/>
    <property type="match status" value="1"/>
</dbReference>
<proteinExistence type="predicted"/>
<gene>
    <name evidence="1" type="ORF">GCM10009640_09890</name>
</gene>